<protein>
    <recommendedName>
        <fullName evidence="5 13">Malto-oligosyltrehalose trehalohydrolase</fullName>
        <shortName evidence="14">MTHase</shortName>
        <ecNumber evidence="4 13">3.2.1.141</ecNumber>
    </recommendedName>
    <alternativeName>
        <fullName evidence="11 14">4-alpha-D-((1-&gt;4)-alpha-D-glucano)trehalose trehalohydrolase</fullName>
    </alternativeName>
    <alternativeName>
        <fullName evidence="10 14">Maltooligosyl trehalose trehalohydrolase</fullName>
    </alternativeName>
</protein>
<evidence type="ECO:0000256" key="15">
    <source>
        <dbReference type="PIRSR" id="PIRSR006337-1"/>
    </source>
</evidence>
<feature type="binding site" evidence="16">
    <location>
        <begin position="392"/>
        <end position="397"/>
    </location>
    <ligand>
        <name>substrate</name>
    </ligand>
</feature>
<evidence type="ECO:0000256" key="12">
    <source>
        <dbReference type="ARBA" id="ARBA00034013"/>
    </source>
</evidence>
<evidence type="ECO:0000256" key="14">
    <source>
        <dbReference type="PIRNR" id="PIRNR006337"/>
    </source>
</evidence>
<organism evidence="21 22">
    <name type="scientific">Limimaricola soesokkakensis</name>
    <dbReference type="NCBI Taxonomy" id="1343159"/>
    <lineage>
        <taxon>Bacteria</taxon>
        <taxon>Pseudomonadati</taxon>
        <taxon>Pseudomonadota</taxon>
        <taxon>Alphaproteobacteria</taxon>
        <taxon>Rhodobacterales</taxon>
        <taxon>Paracoccaceae</taxon>
        <taxon>Limimaricola</taxon>
    </lineage>
</organism>
<dbReference type="PANTHER" id="PTHR43651">
    <property type="entry name" value="1,4-ALPHA-GLUCAN-BRANCHING ENZYME"/>
    <property type="match status" value="1"/>
</dbReference>
<dbReference type="AlphaFoldDB" id="A0A1X6ZIN2"/>
<dbReference type="PANTHER" id="PTHR43651:SF11">
    <property type="entry name" value="MALTO-OLIGOSYLTREHALOSE TREHALOHYDROLASE"/>
    <property type="match status" value="1"/>
</dbReference>
<keyword evidence="7 14" id="KW-0378">Hydrolase</keyword>
<evidence type="ECO:0000313" key="20">
    <source>
        <dbReference type="EMBL" id="PSK84843.1"/>
    </source>
</evidence>
<accession>A0A1X6ZIN2</accession>
<evidence type="ECO:0000313" key="23">
    <source>
        <dbReference type="Proteomes" id="UP000240624"/>
    </source>
</evidence>
<evidence type="ECO:0000313" key="22">
    <source>
        <dbReference type="Proteomes" id="UP000193495"/>
    </source>
</evidence>
<dbReference type="GO" id="GO:0005992">
    <property type="term" value="P:trehalose biosynthetic process"/>
    <property type="evidence" value="ECO:0007669"/>
    <property type="project" value="UniProtKB-UniRule"/>
</dbReference>
<feature type="region of interest" description="Disordered" evidence="18">
    <location>
        <begin position="1"/>
        <end position="25"/>
    </location>
</feature>
<dbReference type="InterPro" id="IPR004193">
    <property type="entry name" value="Glyco_hydro_13_N"/>
</dbReference>
<proteinExistence type="inferred from homology"/>
<evidence type="ECO:0000256" key="17">
    <source>
        <dbReference type="PIRSR" id="PIRSR006337-3"/>
    </source>
</evidence>
<keyword evidence="23" id="KW-1185">Reference proteome</keyword>
<dbReference type="EMBL" id="PYGB01000008">
    <property type="protein sequence ID" value="PSK84843.1"/>
    <property type="molecule type" value="Genomic_DNA"/>
</dbReference>
<dbReference type="InterPro" id="IPR014756">
    <property type="entry name" value="Ig_E-set"/>
</dbReference>
<dbReference type="Pfam" id="PF02922">
    <property type="entry name" value="CBM_48"/>
    <property type="match status" value="1"/>
</dbReference>
<evidence type="ECO:0000256" key="2">
    <source>
        <dbReference type="ARBA" id="ARBA00005199"/>
    </source>
</evidence>
<dbReference type="InterPro" id="IPR017853">
    <property type="entry name" value="GH"/>
</dbReference>
<comment type="catalytic activity">
    <reaction evidence="12 14">
        <text>hydrolysis of (1-&gt;4)-alpha-D-glucosidic linkage in 4-alpha-D-[(1-&gt;4)-alpha-D-glucanosyl]n trehalose to yield trehalose and (1-&gt;4)-alpha-D-glucan.</text>
        <dbReference type="EC" id="3.2.1.141"/>
    </reaction>
</comment>
<name>A0A1X6ZIN2_9RHOB</name>
<dbReference type="NCBIfam" id="TIGR02402">
    <property type="entry name" value="trehalose_TreZ"/>
    <property type="match status" value="1"/>
</dbReference>
<feature type="active site" description="Nucleophile" evidence="15">
    <location>
        <position position="267"/>
    </location>
</feature>
<dbReference type="RefSeq" id="WP_085896730.1">
    <property type="nucleotide sequence ID" value="NZ_FWFY01000007.1"/>
</dbReference>
<evidence type="ECO:0000256" key="4">
    <source>
        <dbReference type="ARBA" id="ARBA00012268"/>
    </source>
</evidence>
<dbReference type="EC" id="3.2.1.141" evidence="4 13"/>
<feature type="domain" description="Glycosyl hydrolase family 13 catalytic" evidence="19">
    <location>
        <begin position="123"/>
        <end position="460"/>
    </location>
</feature>
<dbReference type="GO" id="GO:0033942">
    <property type="term" value="F:4-alpha-D-(1-&gt;4)-alpha-D-glucanotrehalose trehalohydrolase activity"/>
    <property type="evidence" value="ECO:0007669"/>
    <property type="project" value="UniProtKB-EC"/>
</dbReference>
<feature type="site" description="Transition state stabilizer" evidence="17">
    <location>
        <position position="393"/>
    </location>
</feature>
<feature type="binding site" evidence="16">
    <location>
        <begin position="322"/>
        <end position="326"/>
    </location>
    <ligand>
        <name>substrate</name>
    </ligand>
</feature>
<dbReference type="InterPro" id="IPR012768">
    <property type="entry name" value="Trehalose_TreZ"/>
</dbReference>
<evidence type="ECO:0000256" key="8">
    <source>
        <dbReference type="ARBA" id="ARBA00023277"/>
    </source>
</evidence>
<dbReference type="CDD" id="cd02853">
    <property type="entry name" value="E_set_MTHase_like_N"/>
    <property type="match status" value="1"/>
</dbReference>
<dbReference type="Proteomes" id="UP000193495">
    <property type="component" value="Unassembled WGS sequence"/>
</dbReference>
<dbReference type="Proteomes" id="UP000240624">
    <property type="component" value="Unassembled WGS sequence"/>
</dbReference>
<evidence type="ECO:0000259" key="19">
    <source>
        <dbReference type="SMART" id="SM00642"/>
    </source>
</evidence>
<dbReference type="UniPathway" id="UPA00299"/>
<evidence type="ECO:0000256" key="3">
    <source>
        <dbReference type="ARBA" id="ARBA00008061"/>
    </source>
</evidence>
<dbReference type="Gene3D" id="2.60.40.10">
    <property type="entry name" value="Immunoglobulins"/>
    <property type="match status" value="1"/>
</dbReference>
<keyword evidence="8" id="KW-0119">Carbohydrate metabolism</keyword>
<evidence type="ECO:0000256" key="5">
    <source>
        <dbReference type="ARBA" id="ARBA00015938"/>
    </source>
</evidence>
<comment type="subcellular location">
    <subcellularLocation>
        <location evidence="1 15">Cytoplasm</location>
    </subcellularLocation>
</comment>
<dbReference type="SMART" id="SM00642">
    <property type="entry name" value="Aamy"/>
    <property type="match status" value="1"/>
</dbReference>
<dbReference type="Gene3D" id="3.20.20.80">
    <property type="entry name" value="Glycosidases"/>
    <property type="match status" value="1"/>
</dbReference>
<evidence type="ECO:0000313" key="21">
    <source>
        <dbReference type="EMBL" id="SLN52238.1"/>
    </source>
</evidence>
<feature type="region of interest" description="Disordered" evidence="18">
    <location>
        <begin position="360"/>
        <end position="381"/>
    </location>
</feature>
<evidence type="ECO:0000256" key="6">
    <source>
        <dbReference type="ARBA" id="ARBA00022490"/>
    </source>
</evidence>
<comment type="similarity">
    <text evidence="3 14">Belongs to the glycosyl hydrolase 13 family.</text>
</comment>
<dbReference type="InterPro" id="IPR006047">
    <property type="entry name" value="GH13_cat_dom"/>
</dbReference>
<evidence type="ECO:0000256" key="13">
    <source>
        <dbReference type="NCBIfam" id="TIGR02402"/>
    </source>
</evidence>
<keyword evidence="6" id="KW-0963">Cytoplasm</keyword>
<sequence length="587" mass="65419">MTKNDTPPAAGAAASRNRWGARPEGKGQWQFGLWAPAAEKVALWLDGSETPMTQDDDGFWSLAAKADPGLEYAFVIDGERRPDPAARQQAGDVHGPSLLVDTAARKWRSEWSGRAWDEAVIYEMHVGTFTEEGTFAAAAKRMQELADLGITAIELMPVSQWQGARGWGYDGVLPYAPHPAYGTPEDMQKFVEAAQAAGMMVILDVVYNHFGPDGAYLHAYAPEFFEEERHTPWGAAIDFTEPAVREYFIENAIYWLRDYRLDGLRLDAVHQIIDPSPHHFLVELGERVQALDLDRPLHLITEDERNEPELRDTGCYVASWNDDYHHSVHTALTGESEGYYAPFAHDPIGDLVLALSRGHVEEGQPRHGKETRRGRPASHLPWTGFVNSNQTHDQVGNRALGERLISLADPRGVEVAHAMLLTAPFIPMLFMGEEVGETAPFLFFCDHDGELARLTREGRQREFKDFLSFGEEVPDPNAPETFERSRPFRGDPAHMEHWRDLTRRLLSLRAERIVPLMKSGRAGPARVTRTGPRAISACWPFAEGLVVARINLGSPPDTPPTAEPEDFTIGDPAADPFAFSLIVSPHK</sequence>
<dbReference type="EMBL" id="FWFY01000007">
    <property type="protein sequence ID" value="SLN52238.1"/>
    <property type="molecule type" value="Genomic_DNA"/>
</dbReference>
<dbReference type="GO" id="GO:0005737">
    <property type="term" value="C:cytoplasm"/>
    <property type="evidence" value="ECO:0007669"/>
    <property type="project" value="UniProtKB-SubCell"/>
</dbReference>
<evidence type="ECO:0000256" key="9">
    <source>
        <dbReference type="ARBA" id="ARBA00023295"/>
    </source>
</evidence>
<evidence type="ECO:0000256" key="18">
    <source>
        <dbReference type="SAM" id="MobiDB-lite"/>
    </source>
</evidence>
<dbReference type="InterPro" id="IPR013783">
    <property type="entry name" value="Ig-like_fold"/>
</dbReference>
<reference evidence="20 23" key="2">
    <citation type="submission" date="2018-03" db="EMBL/GenBank/DDBJ databases">
        <title>Genomic Encyclopedia of Archaeal and Bacterial Type Strains, Phase II (KMG-II): from individual species to whole genera.</title>
        <authorList>
            <person name="Goeker M."/>
        </authorList>
    </citation>
    <scope>NUCLEOTIDE SEQUENCE [LARGE SCALE GENOMIC DNA]</scope>
    <source>
        <strain evidence="20 23">DSM 29956</strain>
    </source>
</reference>
<feature type="binding site" evidence="16">
    <location>
        <begin position="265"/>
        <end position="270"/>
    </location>
    <ligand>
        <name>substrate</name>
    </ligand>
</feature>
<evidence type="ECO:0000256" key="1">
    <source>
        <dbReference type="ARBA" id="ARBA00004496"/>
    </source>
</evidence>
<keyword evidence="9 14" id="KW-0326">Glycosidase</keyword>
<feature type="active site" description="Proton donor" evidence="15">
    <location>
        <position position="302"/>
    </location>
</feature>
<evidence type="ECO:0000256" key="10">
    <source>
        <dbReference type="ARBA" id="ARBA00032057"/>
    </source>
</evidence>
<dbReference type="CDD" id="cd11325">
    <property type="entry name" value="AmyAc_GTHase"/>
    <property type="match status" value="1"/>
</dbReference>
<dbReference type="SUPFAM" id="SSF81296">
    <property type="entry name" value="E set domains"/>
    <property type="match status" value="1"/>
</dbReference>
<dbReference type="OrthoDB" id="9800174at2"/>
<evidence type="ECO:0000256" key="7">
    <source>
        <dbReference type="ARBA" id="ARBA00022801"/>
    </source>
</evidence>
<dbReference type="InterPro" id="IPR044901">
    <property type="entry name" value="Trehalose_TreZ_E-set_sf"/>
</dbReference>
<reference evidence="21 22" key="1">
    <citation type="submission" date="2017-03" db="EMBL/GenBank/DDBJ databases">
        <authorList>
            <person name="Afonso C.L."/>
            <person name="Miller P.J."/>
            <person name="Scott M.A."/>
            <person name="Spackman E."/>
            <person name="Goraichik I."/>
            <person name="Dimitrov K.M."/>
            <person name="Suarez D.L."/>
            <person name="Swayne D.E."/>
        </authorList>
    </citation>
    <scope>NUCLEOTIDE SEQUENCE [LARGE SCALE GENOMIC DNA]</scope>
    <source>
        <strain evidence="21 22">CECT 8367</strain>
    </source>
</reference>
<evidence type="ECO:0000256" key="16">
    <source>
        <dbReference type="PIRSR" id="PIRSR006337-2"/>
    </source>
</evidence>
<gene>
    <name evidence="21" type="primary">treZ</name>
    <name evidence="20" type="ORF">CLV79_1089</name>
    <name evidence="21" type="ORF">LOS8367_02390</name>
</gene>
<comment type="pathway">
    <text evidence="2 14">Glycan biosynthesis; trehalose biosynthesis.</text>
</comment>
<dbReference type="PIRSF" id="PIRSF006337">
    <property type="entry name" value="Trehalose_TreZ"/>
    <property type="match status" value="1"/>
</dbReference>
<evidence type="ECO:0000256" key="11">
    <source>
        <dbReference type="ARBA" id="ARBA00033284"/>
    </source>
</evidence>
<feature type="compositionally biased region" description="Basic and acidic residues" evidence="18">
    <location>
        <begin position="360"/>
        <end position="373"/>
    </location>
</feature>
<dbReference type="SUPFAM" id="SSF51445">
    <property type="entry name" value="(Trans)glycosidases"/>
    <property type="match status" value="1"/>
</dbReference>
<dbReference type="Pfam" id="PF00128">
    <property type="entry name" value="Alpha-amylase"/>
    <property type="match status" value="1"/>
</dbReference>
<dbReference type="Gene3D" id="1.10.10.760">
    <property type="entry name" value="E-set domains of sugar-utilizing enzymes"/>
    <property type="match status" value="1"/>
</dbReference>